<dbReference type="eggNOG" id="COG0463">
    <property type="taxonomic scope" value="Bacteria"/>
</dbReference>
<dbReference type="PANTHER" id="PTHR48090">
    <property type="entry name" value="UNDECAPRENYL-PHOSPHATE 4-DEOXY-4-FORMAMIDO-L-ARABINOSE TRANSFERASE-RELATED"/>
    <property type="match status" value="1"/>
</dbReference>
<dbReference type="AlphaFoldDB" id="Q2JF28"/>
<feature type="domain" description="Glycosyltransferase 2-like" evidence="4">
    <location>
        <begin position="74"/>
        <end position="236"/>
    </location>
</feature>
<feature type="transmembrane region" description="Helical" evidence="3">
    <location>
        <begin position="336"/>
        <end position="358"/>
    </location>
</feature>
<evidence type="ECO:0000256" key="3">
    <source>
        <dbReference type="SAM" id="Phobius"/>
    </source>
</evidence>
<feature type="region of interest" description="Disordered" evidence="2">
    <location>
        <begin position="1"/>
        <end position="35"/>
    </location>
</feature>
<keyword evidence="6" id="KW-1185">Reference proteome</keyword>
<name>Q2JF28_FRACC</name>
<keyword evidence="3" id="KW-0812">Transmembrane</keyword>
<dbReference type="Pfam" id="PF00535">
    <property type="entry name" value="Glycos_transf_2"/>
    <property type="match status" value="1"/>
</dbReference>
<dbReference type="Gene3D" id="3.90.550.10">
    <property type="entry name" value="Spore Coat Polysaccharide Biosynthesis Protein SpsA, Chain A"/>
    <property type="match status" value="1"/>
</dbReference>
<protein>
    <submittedName>
        <fullName evidence="5">Glycosyl transferase, family 2</fullName>
    </submittedName>
</protein>
<proteinExistence type="inferred from homology"/>
<evidence type="ECO:0000313" key="5">
    <source>
        <dbReference type="EMBL" id="ABD10114.1"/>
    </source>
</evidence>
<comment type="similarity">
    <text evidence="1">Belongs to the glycosyltransferase 2 family.</text>
</comment>
<dbReference type="KEGG" id="fra:Francci3_0730"/>
<dbReference type="InterPro" id="IPR001173">
    <property type="entry name" value="Glyco_trans_2-like"/>
</dbReference>
<dbReference type="InterPro" id="IPR029044">
    <property type="entry name" value="Nucleotide-diphossugar_trans"/>
</dbReference>
<feature type="transmembrane region" description="Helical" evidence="3">
    <location>
        <begin position="306"/>
        <end position="324"/>
    </location>
</feature>
<evidence type="ECO:0000256" key="2">
    <source>
        <dbReference type="SAM" id="MobiDB-lite"/>
    </source>
</evidence>
<dbReference type="STRING" id="106370.Francci3_0730"/>
<organism evidence="5 6">
    <name type="scientific">Frankia casuarinae (strain DSM 45818 / CECT 9043 / HFP020203 / CcI3)</name>
    <dbReference type="NCBI Taxonomy" id="106370"/>
    <lineage>
        <taxon>Bacteria</taxon>
        <taxon>Bacillati</taxon>
        <taxon>Actinomycetota</taxon>
        <taxon>Actinomycetes</taxon>
        <taxon>Frankiales</taxon>
        <taxon>Frankiaceae</taxon>
        <taxon>Frankia</taxon>
    </lineage>
</organism>
<keyword evidence="3" id="KW-0472">Membrane</keyword>
<evidence type="ECO:0000259" key="4">
    <source>
        <dbReference type="Pfam" id="PF00535"/>
    </source>
</evidence>
<dbReference type="HOGENOM" id="CLU_033536_7_1_11"/>
<dbReference type="PhylomeDB" id="Q2JF28"/>
<evidence type="ECO:0000313" key="6">
    <source>
        <dbReference type="Proteomes" id="UP000001937"/>
    </source>
</evidence>
<keyword evidence="3" id="KW-1133">Transmembrane helix</keyword>
<dbReference type="EMBL" id="CP000249">
    <property type="protein sequence ID" value="ABD10114.1"/>
    <property type="molecule type" value="Genomic_DNA"/>
</dbReference>
<dbReference type="InterPro" id="IPR050256">
    <property type="entry name" value="Glycosyltransferase_2"/>
</dbReference>
<gene>
    <name evidence="5" type="ordered locus">Francci3_0730</name>
</gene>
<reference evidence="5 6" key="1">
    <citation type="journal article" date="2007" name="Genome Res.">
        <title>Genome characteristics of facultatively symbiotic Frankia sp. strains reflect host range and host plant biogeography.</title>
        <authorList>
            <person name="Normand P."/>
            <person name="Lapierre P."/>
            <person name="Tisa L.S."/>
            <person name="Gogarten J.P."/>
            <person name="Alloisio N."/>
            <person name="Bagnarol E."/>
            <person name="Bassi C.A."/>
            <person name="Berry A.M."/>
            <person name="Bickhart D.M."/>
            <person name="Choisne N."/>
            <person name="Couloux A."/>
            <person name="Cournoyer B."/>
            <person name="Cruveiller S."/>
            <person name="Daubin V."/>
            <person name="Demange N."/>
            <person name="Francino M.P."/>
            <person name="Goltsman E."/>
            <person name="Huang Y."/>
            <person name="Kopp O.R."/>
            <person name="Labarre L."/>
            <person name="Lapidus A."/>
            <person name="Lavire C."/>
            <person name="Marechal J."/>
            <person name="Martinez M."/>
            <person name="Mastronunzio J.E."/>
            <person name="Mullin B.C."/>
            <person name="Niemann J."/>
            <person name="Pujic P."/>
            <person name="Rawnsley T."/>
            <person name="Rouy Z."/>
            <person name="Schenowitz C."/>
            <person name="Sellstedt A."/>
            <person name="Tavares F."/>
            <person name="Tomkins J.P."/>
            <person name="Vallenet D."/>
            <person name="Valverde C."/>
            <person name="Wall L.G."/>
            <person name="Wang Y."/>
            <person name="Medigue C."/>
            <person name="Benson D.R."/>
        </authorList>
    </citation>
    <scope>NUCLEOTIDE SEQUENCE [LARGE SCALE GENOMIC DNA]</scope>
    <source>
        <strain evidence="6">DSM 45818 / CECT 9043 / CcI3</strain>
    </source>
</reference>
<accession>Q2JF28</accession>
<dbReference type="CAZy" id="GT2">
    <property type="family name" value="Glycosyltransferase Family 2"/>
</dbReference>
<dbReference type="SUPFAM" id="SSF53448">
    <property type="entry name" value="Nucleotide-diphospho-sugar transferases"/>
    <property type="match status" value="1"/>
</dbReference>
<dbReference type="CDD" id="cd04179">
    <property type="entry name" value="DPM_DPG-synthase_like"/>
    <property type="match status" value="1"/>
</dbReference>
<dbReference type="Proteomes" id="UP000001937">
    <property type="component" value="Chromosome"/>
</dbReference>
<dbReference type="GO" id="GO:0016740">
    <property type="term" value="F:transferase activity"/>
    <property type="evidence" value="ECO:0007669"/>
    <property type="project" value="UniProtKB-KW"/>
</dbReference>
<keyword evidence="5" id="KW-0808">Transferase</keyword>
<evidence type="ECO:0000256" key="1">
    <source>
        <dbReference type="ARBA" id="ARBA00006739"/>
    </source>
</evidence>
<sequence length="364" mass="40540">MHHRHGPAIGAGTTTSDRQDAGPGRRWAGTTTGSHTDVSVSAIHRPEHPQAGTPVQAASGDGVAAVGPDAPYVTIVLPCYNEQDHVLLELERITAAMDASGYSYEVLAIDDKSTDNTLAVLREVAPRFPRMRVMPFRRNGGSGTARRIGTQEARGKIVVWTDADMTYPNERIPEFVRYLDDNLDVDQVVGARRTEEGTHKWARVPAKWFIRMIAQRLSGMKIPDLNSGLRAFRRDVSLPYLRLLPPGFSCVTTITMSFLSNQHPVDYIPIDYAKRSGTSKFHPFRDARRYILQVLRMVMYFDPIKVLMPVALWIMGLGFVKLIVDLIRYDFHVATSTLLAILVGFQIVVLALIGDLVARSRSDT</sequence>